<evidence type="ECO:0000259" key="1">
    <source>
        <dbReference type="Pfam" id="PF08401"/>
    </source>
</evidence>
<protein>
    <submittedName>
        <fullName evidence="3">DUF1738 domain-containing protein</fullName>
    </submittedName>
</protein>
<dbReference type="OrthoDB" id="9792687at2"/>
<evidence type="ECO:0000259" key="2">
    <source>
        <dbReference type="Pfam" id="PF18818"/>
    </source>
</evidence>
<name>A0A345ZXC1_9HYPH</name>
<organism evidence="3 4">
    <name type="scientific">Pseudolabrys taiwanensis</name>
    <dbReference type="NCBI Taxonomy" id="331696"/>
    <lineage>
        <taxon>Bacteria</taxon>
        <taxon>Pseudomonadati</taxon>
        <taxon>Pseudomonadota</taxon>
        <taxon>Alphaproteobacteria</taxon>
        <taxon>Hyphomicrobiales</taxon>
        <taxon>Xanthobacteraceae</taxon>
        <taxon>Pseudolabrys</taxon>
    </lineage>
</organism>
<feature type="domain" description="Polyvalent protein metallopeptidase" evidence="2">
    <location>
        <begin position="152"/>
        <end position="278"/>
    </location>
</feature>
<dbReference type="RefSeq" id="WP_115691947.1">
    <property type="nucleotide sequence ID" value="NZ_CP031417.1"/>
</dbReference>
<dbReference type="KEGG" id="ptaw:DW352_14205"/>
<accession>A0A345ZXC1</accession>
<keyword evidence="4" id="KW-1185">Reference proteome</keyword>
<dbReference type="GO" id="GO:0003697">
    <property type="term" value="F:single-stranded DNA binding"/>
    <property type="evidence" value="ECO:0007669"/>
    <property type="project" value="InterPro"/>
</dbReference>
<sequence length="303" mass="33684">MKNDVYERVTTRIVEALEQGVRPWAKPWSAGHAEGRILRPLRANGIPYRGINVLMLWSEAIEKGYGSPIWMTFKQALELNAHVRKGERGSLVVYASKLTRTETDAETGEDSERDIPFMKGYTVFNVEQIDGLPEHYYVKPQPILDPVARIAHADAFTAATGADIVHGGGMACYSLAEDRVRMPAFESFSDAPAYYATLIHELTHWTRHPKRLARDFGRKRFGDEGYAMEELVAELGAAFLCADLDLTPGHCDDHAAYIGSWLKALKNDKRAIFTAASHAQRAADYLHGLQPAAQDAPDSRNAA</sequence>
<dbReference type="Pfam" id="PF08401">
    <property type="entry name" value="ArdcN"/>
    <property type="match status" value="1"/>
</dbReference>
<dbReference type="Pfam" id="PF18818">
    <property type="entry name" value="MPTase-PolyVal"/>
    <property type="match status" value="1"/>
</dbReference>
<dbReference type="EMBL" id="CP031417">
    <property type="protein sequence ID" value="AXK81568.1"/>
    <property type="molecule type" value="Genomic_DNA"/>
</dbReference>
<proteinExistence type="predicted"/>
<dbReference type="InterPro" id="IPR041459">
    <property type="entry name" value="MPTase-PolyVal"/>
</dbReference>
<dbReference type="Proteomes" id="UP000254889">
    <property type="component" value="Chromosome"/>
</dbReference>
<gene>
    <name evidence="3" type="ORF">DW352_14205</name>
</gene>
<dbReference type="AlphaFoldDB" id="A0A345ZXC1"/>
<reference evidence="3 4" key="1">
    <citation type="submission" date="2018-07" db="EMBL/GenBank/DDBJ databases">
        <authorList>
            <person name="Quirk P.G."/>
            <person name="Krulwich T.A."/>
        </authorList>
    </citation>
    <scope>NUCLEOTIDE SEQUENCE [LARGE SCALE GENOMIC DNA]</scope>
    <source>
        <strain evidence="3 4">CC-BB4</strain>
    </source>
</reference>
<feature type="domain" description="N-terminal" evidence="1">
    <location>
        <begin position="3"/>
        <end position="124"/>
    </location>
</feature>
<evidence type="ECO:0000313" key="3">
    <source>
        <dbReference type="EMBL" id="AXK81568.1"/>
    </source>
</evidence>
<evidence type="ECO:0000313" key="4">
    <source>
        <dbReference type="Proteomes" id="UP000254889"/>
    </source>
</evidence>
<dbReference type="InterPro" id="IPR013610">
    <property type="entry name" value="ArdC_N"/>
</dbReference>
<dbReference type="InterPro" id="IPR017113">
    <property type="entry name" value="Antirestriction_ArdC"/>
</dbReference>
<dbReference type="PIRSF" id="PIRSF037112">
    <property type="entry name" value="Antirestriction_ArdC"/>
    <property type="match status" value="1"/>
</dbReference>